<evidence type="ECO:0000313" key="3">
    <source>
        <dbReference type="Proteomes" id="UP000018418"/>
    </source>
</evidence>
<protein>
    <recommendedName>
        <fullName evidence="4">Lipoprotein</fullName>
    </recommendedName>
</protein>
<dbReference type="PROSITE" id="PS51257">
    <property type="entry name" value="PROKAR_LIPOPROTEIN"/>
    <property type="match status" value="1"/>
</dbReference>
<dbReference type="RefSeq" id="WP_004899850.1">
    <property type="nucleotide sequence ID" value="NZ_BBTI01000002.1"/>
</dbReference>
<dbReference type="OrthoDB" id="6712998at2"/>
<gene>
    <name evidence="2" type="ORF">P255_01939</name>
</gene>
<dbReference type="PATRIC" id="fig|1341683.3.peg.1926"/>
<feature type="compositionally biased region" description="Polar residues" evidence="1">
    <location>
        <begin position="62"/>
        <end position="89"/>
    </location>
</feature>
<proteinExistence type="predicted"/>
<feature type="compositionally biased region" description="Polar residues" evidence="1">
    <location>
        <begin position="45"/>
        <end position="54"/>
    </location>
</feature>
<reference evidence="2 3" key="1">
    <citation type="submission" date="2013-10" db="EMBL/GenBank/DDBJ databases">
        <title>The Genome Sequence of Acinetobacter brisouii CIP 110357.</title>
        <authorList>
            <consortium name="The Broad Institute Genomics Platform"/>
            <consortium name="The Broad Institute Genome Sequencing Center for Infectious Disease"/>
            <person name="Cerqueira G."/>
            <person name="Feldgarden M."/>
            <person name="Courvalin P."/>
            <person name="Grillot-Courvalin C."/>
            <person name="Clermont D."/>
            <person name="Rocha E."/>
            <person name="Yoon E.-J."/>
            <person name="Nemec A."/>
            <person name="Young S.K."/>
            <person name="Zeng Q."/>
            <person name="Gargeya S."/>
            <person name="Fitzgerald M."/>
            <person name="Abouelleil A."/>
            <person name="Alvarado L."/>
            <person name="Berlin A.M."/>
            <person name="Chapman S.B."/>
            <person name="Gainer-Dewar J."/>
            <person name="Goldberg J."/>
            <person name="Gnerre S."/>
            <person name="Griggs A."/>
            <person name="Gujja S."/>
            <person name="Hansen M."/>
            <person name="Howarth C."/>
            <person name="Imamovic A."/>
            <person name="Ireland A."/>
            <person name="Larimer J."/>
            <person name="McCowan C."/>
            <person name="Murphy C."/>
            <person name="Pearson M."/>
            <person name="Poon T.W."/>
            <person name="Priest M."/>
            <person name="Roberts A."/>
            <person name="Saif S."/>
            <person name="Shea T."/>
            <person name="Sykes S."/>
            <person name="Wortman J."/>
            <person name="Nusbaum C."/>
            <person name="Birren B."/>
        </authorList>
    </citation>
    <scope>NUCLEOTIDE SEQUENCE [LARGE SCALE GENOMIC DNA]</scope>
    <source>
        <strain evidence="2 3">CIP 110357</strain>
    </source>
</reference>
<feature type="compositionally biased region" description="Polar residues" evidence="1">
    <location>
        <begin position="23"/>
        <end position="35"/>
    </location>
</feature>
<dbReference type="Proteomes" id="UP000018418">
    <property type="component" value="Unassembled WGS sequence"/>
</dbReference>
<feature type="region of interest" description="Disordered" evidence="1">
    <location>
        <begin position="23"/>
        <end position="92"/>
    </location>
</feature>
<dbReference type="AlphaFoldDB" id="V2VUK3"/>
<dbReference type="EMBL" id="AYEU01000006">
    <property type="protein sequence ID" value="ESK51424.1"/>
    <property type="molecule type" value="Genomic_DNA"/>
</dbReference>
<evidence type="ECO:0000256" key="1">
    <source>
        <dbReference type="SAM" id="MobiDB-lite"/>
    </source>
</evidence>
<evidence type="ECO:0000313" key="2">
    <source>
        <dbReference type="EMBL" id="ESK51424.1"/>
    </source>
</evidence>
<keyword evidence="3" id="KW-1185">Reference proteome</keyword>
<sequence length="180" mass="19395">MPITRLSLMTGLLCLISLTGCQEKNASPTSSNPETASDAAEASAMVNSSVNDLDQFSHPASEATTTPSAQENQQASPSDDNTQTETESVPEQFDIRVYRAESQGTMSGYIDKIDITSLNDPATTITGIKINRGNCALVRLYDAKNMRYGSVALAYPRCKAESIREISISTVNGTSTYQIR</sequence>
<comment type="caution">
    <text evidence="2">The sequence shown here is derived from an EMBL/GenBank/DDBJ whole genome shotgun (WGS) entry which is preliminary data.</text>
</comment>
<evidence type="ECO:0008006" key="4">
    <source>
        <dbReference type="Google" id="ProtNLM"/>
    </source>
</evidence>
<dbReference type="HOGENOM" id="CLU_131917_0_0_6"/>
<accession>V2VUK3</accession>
<organism evidence="2 3">
    <name type="scientific">Acinetobacter brisouii CIP 110357</name>
    <dbReference type="NCBI Taxonomy" id="1341683"/>
    <lineage>
        <taxon>Bacteria</taxon>
        <taxon>Pseudomonadati</taxon>
        <taxon>Pseudomonadota</taxon>
        <taxon>Gammaproteobacteria</taxon>
        <taxon>Moraxellales</taxon>
        <taxon>Moraxellaceae</taxon>
        <taxon>Acinetobacter</taxon>
    </lineage>
</organism>
<name>V2VUK3_9GAMM</name>